<keyword evidence="6" id="KW-1185">Reference proteome</keyword>
<name>A0A0D3J3R4_EMIH1</name>
<dbReference type="InterPro" id="IPR050342">
    <property type="entry name" value="HMGB"/>
</dbReference>
<dbReference type="Gene3D" id="1.10.30.10">
    <property type="entry name" value="High mobility group box domain"/>
    <property type="match status" value="1"/>
</dbReference>
<evidence type="ECO:0000313" key="6">
    <source>
        <dbReference type="Proteomes" id="UP000013827"/>
    </source>
</evidence>
<dbReference type="AlphaFoldDB" id="A0A0D3J3R4"/>
<dbReference type="InterPro" id="IPR009071">
    <property type="entry name" value="HMG_box_dom"/>
</dbReference>
<dbReference type="STRING" id="2903.R1EB70"/>
<dbReference type="KEGG" id="ehx:EMIHUDRAFT_432288"/>
<dbReference type="RefSeq" id="XP_005770578.1">
    <property type="nucleotide sequence ID" value="XM_005770521.1"/>
</dbReference>
<proteinExistence type="predicted"/>
<evidence type="ECO:0000313" key="5">
    <source>
        <dbReference type="EnsemblProtists" id="EOD18149"/>
    </source>
</evidence>
<evidence type="ECO:0000256" key="3">
    <source>
        <dbReference type="SAM" id="MobiDB-lite"/>
    </source>
</evidence>
<sequence length="290" mass="30361">MFQEVKPEVKPEVKQEISSTSAADTGCRGGGGSGGGSSGAASAGAAAPAAAGGGGKRRKKDPDAPAGKKSAYCFWAIDQRKAPEYASMSFGEREKLIAARWKTVAEGDKTPFHELAKKDSARHADEIQRYTPAMGGAAPPAKAPVTKKKAAKPKRELVVRLESTSGRSSIRIGAAPHETLIGRAHNSELASVKNLSRTQARVELRPKKKPVVALLTALGTNPLSTRKPADTVARLLFTGECYLLSDGAGGAVRRRDPAARRPAHAPARQRGEAPPAATPPASCGYIEDLD</sequence>
<dbReference type="EnsemblProtists" id="EOD18149">
    <property type="protein sequence ID" value="EOD18149"/>
    <property type="gene ID" value="EMIHUDRAFT_432288"/>
</dbReference>
<reference evidence="6" key="1">
    <citation type="journal article" date="2013" name="Nature">
        <title>Pan genome of the phytoplankton Emiliania underpins its global distribution.</title>
        <authorList>
            <person name="Read B.A."/>
            <person name="Kegel J."/>
            <person name="Klute M.J."/>
            <person name="Kuo A."/>
            <person name="Lefebvre S.C."/>
            <person name="Maumus F."/>
            <person name="Mayer C."/>
            <person name="Miller J."/>
            <person name="Monier A."/>
            <person name="Salamov A."/>
            <person name="Young J."/>
            <person name="Aguilar M."/>
            <person name="Claverie J.M."/>
            <person name="Frickenhaus S."/>
            <person name="Gonzalez K."/>
            <person name="Herman E.K."/>
            <person name="Lin Y.C."/>
            <person name="Napier J."/>
            <person name="Ogata H."/>
            <person name="Sarno A.F."/>
            <person name="Shmutz J."/>
            <person name="Schroeder D."/>
            <person name="de Vargas C."/>
            <person name="Verret F."/>
            <person name="von Dassow P."/>
            <person name="Valentin K."/>
            <person name="Van de Peer Y."/>
            <person name="Wheeler G."/>
            <person name="Dacks J.B."/>
            <person name="Delwiche C.F."/>
            <person name="Dyhrman S.T."/>
            <person name="Glockner G."/>
            <person name="John U."/>
            <person name="Richards T."/>
            <person name="Worden A.Z."/>
            <person name="Zhang X."/>
            <person name="Grigoriev I.V."/>
            <person name="Allen A.E."/>
            <person name="Bidle K."/>
            <person name="Borodovsky M."/>
            <person name="Bowler C."/>
            <person name="Brownlee C."/>
            <person name="Cock J.M."/>
            <person name="Elias M."/>
            <person name="Gladyshev V.N."/>
            <person name="Groth M."/>
            <person name="Guda C."/>
            <person name="Hadaegh A."/>
            <person name="Iglesias-Rodriguez M.D."/>
            <person name="Jenkins J."/>
            <person name="Jones B.M."/>
            <person name="Lawson T."/>
            <person name="Leese F."/>
            <person name="Lindquist E."/>
            <person name="Lobanov A."/>
            <person name="Lomsadze A."/>
            <person name="Malik S.B."/>
            <person name="Marsh M.E."/>
            <person name="Mackinder L."/>
            <person name="Mock T."/>
            <person name="Mueller-Roeber B."/>
            <person name="Pagarete A."/>
            <person name="Parker M."/>
            <person name="Probert I."/>
            <person name="Quesneville H."/>
            <person name="Raines C."/>
            <person name="Rensing S.A."/>
            <person name="Riano-Pachon D.M."/>
            <person name="Richier S."/>
            <person name="Rokitta S."/>
            <person name="Shiraiwa Y."/>
            <person name="Soanes D.M."/>
            <person name="van der Giezen M."/>
            <person name="Wahlund T.M."/>
            <person name="Williams B."/>
            <person name="Wilson W."/>
            <person name="Wolfe G."/>
            <person name="Wurch L.L."/>
        </authorList>
    </citation>
    <scope>NUCLEOTIDE SEQUENCE</scope>
</reference>
<feature type="compositionally biased region" description="Low complexity" evidence="3">
    <location>
        <begin position="39"/>
        <end position="50"/>
    </location>
</feature>
<evidence type="ECO:0000256" key="2">
    <source>
        <dbReference type="PROSITE-ProRule" id="PRU00267"/>
    </source>
</evidence>
<dbReference type="GO" id="GO:0003677">
    <property type="term" value="F:DNA binding"/>
    <property type="evidence" value="ECO:0007669"/>
    <property type="project" value="UniProtKB-UniRule"/>
</dbReference>
<dbReference type="PaxDb" id="2903-EOD18149"/>
<feature type="region of interest" description="Disordered" evidence="3">
    <location>
        <begin position="1"/>
        <end position="67"/>
    </location>
</feature>
<feature type="compositionally biased region" description="Basic and acidic residues" evidence="3">
    <location>
        <begin position="1"/>
        <end position="15"/>
    </location>
</feature>
<dbReference type="SUPFAM" id="SSF47095">
    <property type="entry name" value="HMG-box"/>
    <property type="match status" value="1"/>
</dbReference>
<dbReference type="GO" id="GO:0005634">
    <property type="term" value="C:nucleus"/>
    <property type="evidence" value="ECO:0007669"/>
    <property type="project" value="UniProtKB-UniRule"/>
</dbReference>
<evidence type="ECO:0000256" key="1">
    <source>
        <dbReference type="ARBA" id="ARBA00023125"/>
    </source>
</evidence>
<dbReference type="SMART" id="SM00398">
    <property type="entry name" value="HMG"/>
    <property type="match status" value="1"/>
</dbReference>
<organism evidence="5 6">
    <name type="scientific">Emiliania huxleyi (strain CCMP1516)</name>
    <dbReference type="NCBI Taxonomy" id="280463"/>
    <lineage>
        <taxon>Eukaryota</taxon>
        <taxon>Haptista</taxon>
        <taxon>Haptophyta</taxon>
        <taxon>Prymnesiophyceae</taxon>
        <taxon>Isochrysidales</taxon>
        <taxon>Noelaerhabdaceae</taxon>
        <taxon>Emiliania</taxon>
    </lineage>
</organism>
<dbReference type="PANTHER" id="PTHR48112">
    <property type="entry name" value="HIGH MOBILITY GROUP PROTEIN DSP1"/>
    <property type="match status" value="1"/>
</dbReference>
<feature type="domain" description="HMG box" evidence="4">
    <location>
        <begin position="65"/>
        <end position="131"/>
    </location>
</feature>
<dbReference type="InterPro" id="IPR036910">
    <property type="entry name" value="HMG_box_dom_sf"/>
</dbReference>
<dbReference type="Pfam" id="PF00505">
    <property type="entry name" value="HMG_box"/>
    <property type="match status" value="1"/>
</dbReference>
<feature type="compositionally biased region" description="Gly residues" evidence="3">
    <location>
        <begin position="27"/>
        <end position="38"/>
    </location>
</feature>
<protein>
    <recommendedName>
        <fullName evidence="4">HMG box domain-containing protein</fullName>
    </recommendedName>
</protein>
<keyword evidence="1 2" id="KW-0238">DNA-binding</keyword>
<dbReference type="PROSITE" id="PS50118">
    <property type="entry name" value="HMG_BOX_2"/>
    <property type="match status" value="1"/>
</dbReference>
<accession>A0A0D3J3R4</accession>
<feature type="DNA-binding region" description="HMG box" evidence="2">
    <location>
        <begin position="65"/>
        <end position="131"/>
    </location>
</feature>
<dbReference type="Proteomes" id="UP000013827">
    <property type="component" value="Unassembled WGS sequence"/>
</dbReference>
<dbReference type="PANTHER" id="PTHR48112:SF22">
    <property type="entry name" value="MITOCHONDRIAL TRANSCRIPTION FACTOR A, ISOFORM B"/>
    <property type="match status" value="1"/>
</dbReference>
<evidence type="ECO:0000259" key="4">
    <source>
        <dbReference type="PROSITE" id="PS50118"/>
    </source>
</evidence>
<keyword evidence="2" id="KW-0539">Nucleus</keyword>
<feature type="region of interest" description="Disordered" evidence="3">
    <location>
        <begin position="249"/>
        <end position="290"/>
    </location>
</feature>
<dbReference type="HOGENOM" id="CLU_961179_0_0_1"/>
<dbReference type="GeneID" id="19046150"/>
<reference evidence="5" key="2">
    <citation type="submission" date="2024-10" db="UniProtKB">
        <authorList>
            <consortium name="EnsemblProtists"/>
        </authorList>
    </citation>
    <scope>IDENTIFICATION</scope>
</reference>
<feature type="region of interest" description="Disordered" evidence="3">
    <location>
        <begin position="131"/>
        <end position="154"/>
    </location>
</feature>